<dbReference type="SMART" id="SM01101">
    <property type="entry name" value="CRISPR_assoc"/>
    <property type="match status" value="1"/>
</dbReference>
<name>E7S0G0_9BURK</name>
<keyword evidence="2" id="KW-1185">Reference proteome</keyword>
<dbReference type="RefSeq" id="WP_005674870.1">
    <property type="nucleotide sequence ID" value="NZ_CP146288.1"/>
</dbReference>
<dbReference type="Gene3D" id="3.30.70.1200">
    <property type="entry name" value="Crispr-associated protein, domain 1"/>
    <property type="match status" value="1"/>
</dbReference>
<dbReference type="SUPFAM" id="SSF117987">
    <property type="entry name" value="CRISPR-associated protein"/>
    <property type="match status" value="2"/>
</dbReference>
<comment type="caution">
    <text evidence="1">The sequence shown here is derived from an EMBL/GenBank/DDBJ whole genome shotgun (WGS) entry which is preliminary data.</text>
</comment>
<reference evidence="1 2" key="1">
    <citation type="submission" date="2010-12" db="EMBL/GenBank/DDBJ databases">
        <authorList>
            <person name="Muzny D."/>
            <person name="Qin X."/>
            <person name="Deng J."/>
            <person name="Jiang H."/>
            <person name="Liu Y."/>
            <person name="Qu J."/>
            <person name="Song X.-Z."/>
            <person name="Zhang L."/>
            <person name="Thornton R."/>
            <person name="Coyle M."/>
            <person name="Francisco L."/>
            <person name="Jackson L."/>
            <person name="Javaid M."/>
            <person name="Korchina V."/>
            <person name="Kovar C."/>
            <person name="Mata R."/>
            <person name="Mathew T."/>
            <person name="Ngo R."/>
            <person name="Nguyen L."/>
            <person name="Nguyen N."/>
            <person name="Okwuonu G."/>
            <person name="Ongeri F."/>
            <person name="Pham C."/>
            <person name="Simmons D."/>
            <person name="Wilczek-Boney K."/>
            <person name="Hale W."/>
            <person name="Jakkamsetti A."/>
            <person name="Pham P."/>
            <person name="Ruth R."/>
            <person name="San Lucas F."/>
            <person name="Warren J."/>
            <person name="Zhang J."/>
            <person name="Zhao Z."/>
            <person name="Zhou C."/>
            <person name="Zhu D."/>
            <person name="Lee S."/>
            <person name="Bess C."/>
            <person name="Blankenburg K."/>
            <person name="Forbes L."/>
            <person name="Fu Q."/>
            <person name="Gubbala S."/>
            <person name="Hirani K."/>
            <person name="Jayaseelan J.C."/>
            <person name="Lara F."/>
            <person name="Munidasa M."/>
            <person name="Palculict T."/>
            <person name="Patil S."/>
            <person name="Pu L.-L."/>
            <person name="Saada N."/>
            <person name="Tang L."/>
            <person name="Weissenberger G."/>
            <person name="Zhu Y."/>
            <person name="Hemphill L."/>
            <person name="Shang Y."/>
            <person name="Youmans B."/>
            <person name="Ayvaz T."/>
            <person name="Ross M."/>
            <person name="Santibanez J."/>
            <person name="Aqrawi P."/>
            <person name="Gross S."/>
            <person name="Joshi V."/>
            <person name="Fowler G."/>
            <person name="Nazareth L."/>
            <person name="Reid J."/>
            <person name="Worley K."/>
            <person name="Petrosino J."/>
            <person name="Highlander S."/>
            <person name="Gibbs R."/>
        </authorList>
    </citation>
    <scope>NUCLEOTIDE SEQUENCE [LARGE SCALE GENOMIC DNA]</scope>
    <source>
        <strain evidence="1 2">ATCC 51599</strain>
    </source>
</reference>
<dbReference type="EMBL" id="AEQP01000022">
    <property type="protein sequence ID" value="EFV94309.1"/>
    <property type="molecule type" value="Genomic_DNA"/>
</dbReference>
<dbReference type="AlphaFoldDB" id="E7S0G0"/>
<dbReference type="Pfam" id="PF08798">
    <property type="entry name" value="CRISPR_assoc"/>
    <property type="match status" value="1"/>
</dbReference>
<gene>
    <name evidence="1" type="primary">casE</name>
    <name evidence="1" type="ORF">HMPREF0551_2424</name>
</gene>
<dbReference type="CDD" id="cd09727">
    <property type="entry name" value="Cas6_I-E"/>
    <property type="match status" value="1"/>
</dbReference>
<proteinExistence type="predicted"/>
<dbReference type="Proteomes" id="UP000011021">
    <property type="component" value="Unassembled WGS sequence"/>
</dbReference>
<sequence>MSHYFSKVRLRAMRSRDPWLIRNESQGDAYRDHQIIWRLFASDGGKRDFIFRRLDDMRTYYVVSERPPHDEDGRFDIQSKAYDPSFDVGNTLRFDLRANPVVSRRAAEGGKSRRHDMLMNAKKEARQLGHDAAVAMDEAGLKWILERAAHWGLRVDERSVLQKGYCQHALRPGRWRETGEKHKAIQFSSLDYQGVAEVVDPEALRKALFEGVGHAKSFGCGLLLVRPLC</sequence>
<dbReference type="InterPro" id="IPR010179">
    <property type="entry name" value="CRISPR-assoc_prot_Cse3"/>
</dbReference>
<evidence type="ECO:0000313" key="2">
    <source>
        <dbReference type="Proteomes" id="UP000011021"/>
    </source>
</evidence>
<organism evidence="1 2">
    <name type="scientific">Lautropia mirabilis ATCC 51599</name>
    <dbReference type="NCBI Taxonomy" id="887898"/>
    <lineage>
        <taxon>Bacteria</taxon>
        <taxon>Pseudomonadati</taxon>
        <taxon>Pseudomonadota</taxon>
        <taxon>Betaproteobacteria</taxon>
        <taxon>Burkholderiales</taxon>
        <taxon>Burkholderiaceae</taxon>
        <taxon>Lautropia</taxon>
    </lineage>
</organism>
<dbReference type="eggNOG" id="ENOG5032TV5">
    <property type="taxonomic scope" value="Bacteria"/>
</dbReference>
<dbReference type="Gene3D" id="3.30.70.1210">
    <property type="entry name" value="Crispr-associated protein, domain 2"/>
    <property type="match status" value="1"/>
</dbReference>
<dbReference type="NCBIfam" id="TIGR01907">
    <property type="entry name" value="casE_Cse3"/>
    <property type="match status" value="1"/>
</dbReference>
<protein>
    <submittedName>
        <fullName evidence="1">CRISPR system CASCADE complex protein CasE</fullName>
    </submittedName>
</protein>
<dbReference type="STRING" id="887898.HMPREF0551_2424"/>
<accession>E7S0G0</accession>
<evidence type="ECO:0000313" key="1">
    <source>
        <dbReference type="EMBL" id="EFV94309.1"/>
    </source>
</evidence>
<dbReference type="HOGENOM" id="CLU_080982_1_0_4"/>